<evidence type="ECO:0000313" key="4">
    <source>
        <dbReference type="EMBL" id="KAJ2894131.1"/>
    </source>
</evidence>
<dbReference type="PANTHER" id="PTHR46825">
    <property type="entry name" value="D-ALANYL-D-ALANINE-CARBOXYPEPTIDASE/ENDOPEPTIDASE AMPH"/>
    <property type="match status" value="1"/>
</dbReference>
<dbReference type="InterPro" id="IPR012338">
    <property type="entry name" value="Beta-lactam/transpept-like"/>
</dbReference>
<comment type="similarity">
    <text evidence="1">Belongs to the peptidase S12 family.</text>
</comment>
<feature type="domain" description="Beta-lactamase-related" evidence="3">
    <location>
        <begin position="51"/>
        <end position="179"/>
    </location>
</feature>
<evidence type="ECO:0000256" key="2">
    <source>
        <dbReference type="SAM" id="MobiDB-lite"/>
    </source>
</evidence>
<comment type="caution">
    <text evidence="4">The sequence shown here is derived from an EMBL/GenBank/DDBJ whole genome shotgun (WGS) entry which is preliminary data.</text>
</comment>
<protein>
    <recommendedName>
        <fullName evidence="3">Beta-lactamase-related domain-containing protein</fullName>
    </recommendedName>
</protein>
<accession>A0AAD5RHP0</accession>
<feature type="region of interest" description="Disordered" evidence="2">
    <location>
        <begin position="186"/>
        <end position="259"/>
    </location>
</feature>
<reference evidence="4" key="1">
    <citation type="submission" date="2022-07" db="EMBL/GenBank/DDBJ databases">
        <title>Draft genome sequence of Zalerion maritima ATCC 34329, a (micro)plastics degrading marine fungus.</title>
        <authorList>
            <person name="Paco A."/>
            <person name="Goncalves M.F.M."/>
            <person name="Rocha-Santos T.A.P."/>
            <person name="Alves A."/>
        </authorList>
    </citation>
    <scope>NUCLEOTIDE SEQUENCE</scope>
    <source>
        <strain evidence="4">ATCC 34329</strain>
    </source>
</reference>
<dbReference type="InterPro" id="IPR001466">
    <property type="entry name" value="Beta-lactam-related"/>
</dbReference>
<dbReference type="AlphaFoldDB" id="A0AAD5RHP0"/>
<dbReference type="EMBL" id="JAKWBI020000526">
    <property type="protein sequence ID" value="KAJ2894131.1"/>
    <property type="molecule type" value="Genomic_DNA"/>
</dbReference>
<dbReference type="PANTHER" id="PTHR46825:SF14">
    <property type="entry name" value="BETA-LACTAMASE-RELATED DOMAIN-CONTAINING PROTEIN"/>
    <property type="match status" value="1"/>
</dbReference>
<feature type="compositionally biased region" description="Basic and acidic residues" evidence="2">
    <location>
        <begin position="206"/>
        <end position="219"/>
    </location>
</feature>
<dbReference type="Pfam" id="PF00144">
    <property type="entry name" value="Beta-lactamase"/>
    <property type="match status" value="2"/>
</dbReference>
<feature type="domain" description="Beta-lactamase-related" evidence="3">
    <location>
        <begin position="253"/>
        <end position="511"/>
    </location>
</feature>
<name>A0AAD5RHP0_9PEZI</name>
<dbReference type="Gene3D" id="3.40.710.10">
    <property type="entry name" value="DD-peptidase/beta-lactamase superfamily"/>
    <property type="match status" value="2"/>
</dbReference>
<evidence type="ECO:0000259" key="3">
    <source>
        <dbReference type="Pfam" id="PF00144"/>
    </source>
</evidence>
<evidence type="ECO:0000256" key="1">
    <source>
        <dbReference type="ARBA" id="ARBA00038215"/>
    </source>
</evidence>
<keyword evidence="5" id="KW-1185">Reference proteome</keyword>
<organism evidence="4 5">
    <name type="scientific">Zalerion maritima</name>
    <dbReference type="NCBI Taxonomy" id="339359"/>
    <lineage>
        <taxon>Eukaryota</taxon>
        <taxon>Fungi</taxon>
        <taxon>Dikarya</taxon>
        <taxon>Ascomycota</taxon>
        <taxon>Pezizomycotina</taxon>
        <taxon>Sordariomycetes</taxon>
        <taxon>Lulworthiomycetidae</taxon>
        <taxon>Lulworthiales</taxon>
        <taxon>Lulworthiaceae</taxon>
        <taxon>Zalerion</taxon>
    </lineage>
</organism>
<evidence type="ECO:0000313" key="5">
    <source>
        <dbReference type="Proteomes" id="UP001201980"/>
    </source>
</evidence>
<dbReference type="Proteomes" id="UP001201980">
    <property type="component" value="Unassembled WGS sequence"/>
</dbReference>
<proteinExistence type="inferred from homology"/>
<gene>
    <name evidence="4" type="ORF">MKZ38_007919</name>
</gene>
<feature type="compositionally biased region" description="Basic and acidic residues" evidence="2">
    <location>
        <begin position="248"/>
        <end position="259"/>
    </location>
</feature>
<dbReference type="InterPro" id="IPR050491">
    <property type="entry name" value="AmpC-like"/>
</dbReference>
<feature type="compositionally biased region" description="Gly residues" evidence="2">
    <location>
        <begin position="234"/>
        <end position="247"/>
    </location>
</feature>
<dbReference type="SUPFAM" id="SSF56601">
    <property type="entry name" value="beta-lactamase/transpeptidase-like"/>
    <property type="match status" value="2"/>
</dbReference>
<sequence>MASLDKRLDELGGTIQALMKIGGTAGLSLGILRPSRSTEAKPLANAGAKAEAGTRPGTATAAATTTTTIFKNYGHSDVAAGKTPSEKTLYAGCSLTKALTAACVAILVEEGKVRWEDTVETALPGLGEMAMGHEKKLRVLDLLSHRVGMVRGDNLYTGAGNEYRVCGGEGMRRYLRSRPVYLEELAEDVRAPDDPEEGNGNGTGNGKEKGKGKGRKDGEGEGEGVGTNGQKEMAGGGGGRGGGGGGGDTRKTRVQEPGEKFLYNNDGYEIAGLVVSRHSGLPFGDFVRARLLEPLGLGLERTLVQWTDVDIDDVAGRPGRDVTRCYNVLGGTAAEPLAEATEIPRVSAGRDEFAAASAGMWSCAHDLLKLYAEFVRCFNDQEEVGGNSNGGAAAKTWTRGSTLKQVRMSLMAEIAVVEDDEGGAEGEGIEGKTFYGLGWARTRLPSRLGCVGMNSGVERPVIGKGAYGRGKREGPVVIYHAGALCGSLASALLLPELETVVVVLTNTLALTDVADWVAQLVLQEVLGLGDEGDEAKVGGNEFLEYARKGASGTRAFHERVGREIEDGVRFGRGQVERLNGADDGLGDMRRYAGRYRDGSGLWSMVVDIEKDEDAGDGGEGGEGKERRLCITFDFCGANKPTFPLKFSHLGHHHLRRMSGKHDSDHGKDYHWMWLDEKDRDSIDGNDGKIKTFTWHKDRDELAREGNWVDQEICFFMVEFHFDEREEAESGQAVGTKQEKQAEPDVAPVKIVWYWSNDCLAGPIQMLRCDE</sequence>